<proteinExistence type="predicted"/>
<reference evidence="1 2" key="1">
    <citation type="submission" date="2016-05" db="EMBL/GenBank/DDBJ databases">
        <title>Paenibacillus sp. 1ZS3-15 nov., isolated from the rhizosphere soil.</title>
        <authorList>
            <person name="Zhang X.X."/>
            <person name="Zhang J."/>
        </authorList>
    </citation>
    <scope>NUCLEOTIDE SEQUENCE [LARGE SCALE GENOMIC DNA]</scope>
    <source>
        <strain evidence="1 2">1ZS3-15</strain>
    </source>
</reference>
<keyword evidence="2" id="KW-1185">Reference proteome</keyword>
<protein>
    <submittedName>
        <fullName evidence="1">Uncharacterized protein</fullName>
    </submittedName>
</protein>
<dbReference type="OrthoDB" id="2517369at2"/>
<dbReference type="Proteomes" id="UP000078454">
    <property type="component" value="Unassembled WGS sequence"/>
</dbReference>
<sequence length="363" mass="40196">MLTVQNIALISDLVRLPKDVLRDVCTNINLPSDGTMEELAERIWTRISKDRHLQDDALEACKGRLFGGKTAICWYTLDTDGQLTGLKKLMVDNLGYNPFEQQKFPHNDDITTTPVLISGAPGNSEGEYFLRFIHKTGVVRNFYGTEMTLRPKTSITTMYVNETTKCLEIRSDPKTADKVAKSFATLINQTIALGQNDIMAPFGHSAEKIADTLGGELFDADAKPEYILANFSEEQAQAVVQILGTLDNYFADDNVTVLQEGLEQAKENFGTEHLAVPFTALILNGLDKIGMGVNGRDLRGLPLYDFLKPYLQPQGGHIKFSMNEDGISTDHTIRVGLKTNSIVFATPATESVIGYVRDRLVNI</sequence>
<accession>A0A198A940</accession>
<dbReference type="AlphaFoldDB" id="A0A198A940"/>
<evidence type="ECO:0000313" key="1">
    <source>
        <dbReference type="EMBL" id="OAS17473.1"/>
    </source>
</evidence>
<gene>
    <name evidence="1" type="ORF">A8708_22165</name>
</gene>
<comment type="caution">
    <text evidence="1">The sequence shown here is derived from an EMBL/GenBank/DDBJ whole genome shotgun (WGS) entry which is preliminary data.</text>
</comment>
<organism evidence="1 2">
    <name type="scientific">Paenibacillus oryzisoli</name>
    <dbReference type="NCBI Taxonomy" id="1850517"/>
    <lineage>
        <taxon>Bacteria</taxon>
        <taxon>Bacillati</taxon>
        <taxon>Bacillota</taxon>
        <taxon>Bacilli</taxon>
        <taxon>Bacillales</taxon>
        <taxon>Paenibacillaceae</taxon>
        <taxon>Paenibacillus</taxon>
    </lineage>
</organism>
<evidence type="ECO:0000313" key="2">
    <source>
        <dbReference type="Proteomes" id="UP000078454"/>
    </source>
</evidence>
<dbReference type="EMBL" id="LYPB01000072">
    <property type="protein sequence ID" value="OAS17473.1"/>
    <property type="molecule type" value="Genomic_DNA"/>
</dbReference>
<dbReference type="RefSeq" id="WP_068665990.1">
    <property type="nucleotide sequence ID" value="NZ_LYPB01000072.1"/>
</dbReference>
<name>A0A198A940_9BACL</name>